<accession>A0A9W4TVR8</accession>
<dbReference type="AlphaFoldDB" id="A0A9W4TVR8"/>
<name>A0A9W4TVR8_9ASCO</name>
<gene>
    <name evidence="1" type="ORF">CANVERA_P2468</name>
</gene>
<sequence length="122" mass="14059">MSSKPYFSSQLFKSIREKEISRSIIVVTIPIQTVMLLINDELCSYECEPSEFDQGFFDFPMDDILLKATAEKVTDQETLDVFKDDMVHVLEGPPMLKDRVYALKEDGNRILIQPGRYSENES</sequence>
<keyword evidence="2" id="KW-1185">Reference proteome</keyword>
<proteinExistence type="predicted"/>
<dbReference type="EMBL" id="CANTUO010000002">
    <property type="protein sequence ID" value="CAI5757956.1"/>
    <property type="molecule type" value="Genomic_DNA"/>
</dbReference>
<dbReference type="Proteomes" id="UP001152885">
    <property type="component" value="Unassembled WGS sequence"/>
</dbReference>
<comment type="caution">
    <text evidence="1">The sequence shown here is derived from an EMBL/GenBank/DDBJ whole genome shotgun (WGS) entry which is preliminary data.</text>
</comment>
<evidence type="ECO:0000313" key="2">
    <source>
        <dbReference type="Proteomes" id="UP001152885"/>
    </source>
</evidence>
<reference evidence="1" key="1">
    <citation type="submission" date="2022-12" db="EMBL/GenBank/DDBJ databases">
        <authorList>
            <person name="Brejova B."/>
        </authorList>
    </citation>
    <scope>NUCLEOTIDE SEQUENCE</scope>
</reference>
<organism evidence="1 2">
    <name type="scientific">Candida verbasci</name>
    <dbReference type="NCBI Taxonomy" id="1227364"/>
    <lineage>
        <taxon>Eukaryota</taxon>
        <taxon>Fungi</taxon>
        <taxon>Dikarya</taxon>
        <taxon>Ascomycota</taxon>
        <taxon>Saccharomycotina</taxon>
        <taxon>Pichiomycetes</taxon>
        <taxon>Debaryomycetaceae</taxon>
        <taxon>Candida/Lodderomyces clade</taxon>
        <taxon>Candida</taxon>
    </lineage>
</organism>
<protein>
    <submittedName>
        <fullName evidence="1">Uncharacterized protein</fullName>
    </submittedName>
</protein>
<evidence type="ECO:0000313" key="1">
    <source>
        <dbReference type="EMBL" id="CAI5757956.1"/>
    </source>
</evidence>